<evidence type="ECO:0000256" key="1">
    <source>
        <dbReference type="SAM" id="MobiDB-lite"/>
    </source>
</evidence>
<evidence type="ECO:0000313" key="2">
    <source>
        <dbReference type="EMBL" id="KAF2537192.1"/>
    </source>
</evidence>
<dbReference type="AlphaFoldDB" id="A0A8S9G218"/>
<protein>
    <submittedName>
        <fullName evidence="2">Uncharacterized protein</fullName>
    </submittedName>
</protein>
<dbReference type="Proteomes" id="UP000712281">
    <property type="component" value="Unassembled WGS sequence"/>
</dbReference>
<evidence type="ECO:0000313" key="3">
    <source>
        <dbReference type="Proteomes" id="UP000712281"/>
    </source>
</evidence>
<reference evidence="2" key="1">
    <citation type="submission" date="2019-12" db="EMBL/GenBank/DDBJ databases">
        <title>Genome sequencing and annotation of Brassica cretica.</title>
        <authorList>
            <person name="Studholme D.J."/>
            <person name="Sarris P.F."/>
        </authorList>
    </citation>
    <scope>NUCLEOTIDE SEQUENCE</scope>
    <source>
        <strain evidence="2">PFS-001/15</strain>
        <tissue evidence="2">Leaf</tissue>
    </source>
</reference>
<feature type="compositionally biased region" description="Basic and acidic residues" evidence="1">
    <location>
        <begin position="37"/>
        <end position="51"/>
    </location>
</feature>
<dbReference type="EMBL" id="QGKW02002228">
    <property type="protein sequence ID" value="KAF2537192.1"/>
    <property type="molecule type" value="Genomic_DNA"/>
</dbReference>
<feature type="region of interest" description="Disordered" evidence="1">
    <location>
        <begin position="29"/>
        <end position="51"/>
    </location>
</feature>
<gene>
    <name evidence="2" type="ORF">F2Q68_00020688</name>
</gene>
<accession>A0A8S9G218</accession>
<organism evidence="2 3">
    <name type="scientific">Brassica cretica</name>
    <name type="common">Mustard</name>
    <dbReference type="NCBI Taxonomy" id="69181"/>
    <lineage>
        <taxon>Eukaryota</taxon>
        <taxon>Viridiplantae</taxon>
        <taxon>Streptophyta</taxon>
        <taxon>Embryophyta</taxon>
        <taxon>Tracheophyta</taxon>
        <taxon>Spermatophyta</taxon>
        <taxon>Magnoliopsida</taxon>
        <taxon>eudicotyledons</taxon>
        <taxon>Gunneridae</taxon>
        <taxon>Pentapetalae</taxon>
        <taxon>rosids</taxon>
        <taxon>malvids</taxon>
        <taxon>Brassicales</taxon>
        <taxon>Brassicaceae</taxon>
        <taxon>Brassiceae</taxon>
        <taxon>Brassica</taxon>
    </lineage>
</organism>
<proteinExistence type="predicted"/>
<sequence>MEVVSSHLDLYWRSYDRFTGGISTLTRVGPTRVPLPGREKRKMDERADAGRWTRVSLPGRPHQKLDEELTRVGRRGLRLMTSTRVAGFTLAILDIFLGYFRLSKGNH</sequence>
<comment type="caution">
    <text evidence="2">The sequence shown here is derived from an EMBL/GenBank/DDBJ whole genome shotgun (WGS) entry which is preliminary data.</text>
</comment>
<name>A0A8S9G218_BRACR</name>